<evidence type="ECO:0000313" key="2">
    <source>
        <dbReference type="EnsemblPlants" id="cds.evm.model.05.1631"/>
    </source>
</evidence>
<feature type="domain" description="Reverse transcriptase Ty1/copia-type" evidence="1">
    <location>
        <begin position="11"/>
        <end position="195"/>
    </location>
</feature>
<organism evidence="2 3">
    <name type="scientific">Cannabis sativa</name>
    <name type="common">Hemp</name>
    <name type="synonym">Marijuana</name>
    <dbReference type="NCBI Taxonomy" id="3483"/>
    <lineage>
        <taxon>Eukaryota</taxon>
        <taxon>Viridiplantae</taxon>
        <taxon>Streptophyta</taxon>
        <taxon>Embryophyta</taxon>
        <taxon>Tracheophyta</taxon>
        <taxon>Spermatophyta</taxon>
        <taxon>Magnoliopsida</taxon>
        <taxon>eudicotyledons</taxon>
        <taxon>Gunneridae</taxon>
        <taxon>Pentapetalae</taxon>
        <taxon>rosids</taxon>
        <taxon>fabids</taxon>
        <taxon>Rosales</taxon>
        <taxon>Cannabaceae</taxon>
        <taxon>Cannabis</taxon>
    </lineage>
</organism>
<dbReference type="InterPro" id="IPR013103">
    <property type="entry name" value="RVT_2"/>
</dbReference>
<dbReference type="EMBL" id="UZAU01000542">
    <property type="status" value="NOT_ANNOTATED_CDS"/>
    <property type="molecule type" value="Genomic_DNA"/>
</dbReference>
<reference evidence="2" key="2">
    <citation type="submission" date="2021-03" db="UniProtKB">
        <authorList>
            <consortium name="EnsemblPlants"/>
        </authorList>
    </citation>
    <scope>IDENTIFICATION</scope>
</reference>
<sequence length="200" mass="22665">MDTEMVALRKNGTWILVNLPEGRVPIGCKWVHKIKENPDGPVSRYKAHLVAKGFHQQEGFDFNETFSPVIQLVTIHIVLTIGFTKGWSIRQLDVNNNFLNGGLNEEIYMVQPPSFVDPLHPNKVYKLQKALYGLKQAPRAWFEKLSIALLSFGFVSAQYDHSLFVRTTPIHCTYVLVYADDILVIESHDKVVSSLISELG</sequence>
<dbReference type="Gramene" id="evm.model.05.1631">
    <property type="protein sequence ID" value="cds.evm.model.05.1631"/>
    <property type="gene ID" value="evm.TU.05.1631"/>
</dbReference>
<proteinExistence type="predicted"/>
<dbReference type="EnsemblPlants" id="evm.model.05.1631">
    <property type="protein sequence ID" value="cds.evm.model.05.1631"/>
    <property type="gene ID" value="evm.TU.05.1631"/>
</dbReference>
<dbReference type="InterPro" id="IPR043502">
    <property type="entry name" value="DNA/RNA_pol_sf"/>
</dbReference>
<protein>
    <recommendedName>
        <fullName evidence="1">Reverse transcriptase Ty1/copia-type domain-containing protein</fullName>
    </recommendedName>
</protein>
<dbReference type="Pfam" id="PF07727">
    <property type="entry name" value="RVT_2"/>
    <property type="match status" value="1"/>
</dbReference>
<reference evidence="2" key="1">
    <citation type="submission" date="2018-11" db="EMBL/GenBank/DDBJ databases">
        <authorList>
            <person name="Grassa J C."/>
        </authorList>
    </citation>
    <scope>NUCLEOTIDE SEQUENCE [LARGE SCALE GENOMIC DNA]</scope>
</reference>
<evidence type="ECO:0000313" key="3">
    <source>
        <dbReference type="Proteomes" id="UP000596661"/>
    </source>
</evidence>
<dbReference type="OMA" id="FVRTTPI"/>
<dbReference type="AlphaFoldDB" id="A0A803PM35"/>
<accession>A0A803PM35</accession>
<keyword evidence="3" id="KW-1185">Reference proteome</keyword>
<dbReference type="Proteomes" id="UP000596661">
    <property type="component" value="Chromosome 5"/>
</dbReference>
<dbReference type="SUPFAM" id="SSF56672">
    <property type="entry name" value="DNA/RNA polymerases"/>
    <property type="match status" value="1"/>
</dbReference>
<name>A0A803PM35_CANSA</name>
<evidence type="ECO:0000259" key="1">
    <source>
        <dbReference type="Pfam" id="PF07727"/>
    </source>
</evidence>